<evidence type="ECO:0000259" key="2">
    <source>
        <dbReference type="Pfam" id="PF07589"/>
    </source>
</evidence>
<keyword evidence="1" id="KW-0732">Signal</keyword>
<proteinExistence type="predicted"/>
<evidence type="ECO:0000313" key="4">
    <source>
        <dbReference type="Proteomes" id="UP000295361"/>
    </source>
</evidence>
<comment type="caution">
    <text evidence="3">The sequence shown here is derived from an EMBL/GenBank/DDBJ whole genome shotgun (WGS) entry which is preliminary data.</text>
</comment>
<accession>A0A4R6QT49</accession>
<evidence type="ECO:0000313" key="3">
    <source>
        <dbReference type="EMBL" id="TDP73338.1"/>
    </source>
</evidence>
<feature type="signal peptide" evidence="1">
    <location>
        <begin position="1"/>
        <end position="22"/>
    </location>
</feature>
<feature type="chain" id="PRO_5020756590" evidence="1">
    <location>
        <begin position="23"/>
        <end position="237"/>
    </location>
</feature>
<dbReference type="RefSeq" id="WP_208114957.1">
    <property type="nucleotide sequence ID" value="NZ_SNXS01000002.1"/>
</dbReference>
<dbReference type="AlphaFoldDB" id="A0A4R6QT49"/>
<sequence length="237" mass="24539">MSKAIQTLLAAALLAVSGSALANPRDAVCGSDCTAWVSIGDEVFSVPMNVSEDGKGWVKDFVAQGTLGGVRIDNLWMDPDPMILFGIGVANYTANPVVFSFGFSTPISLSGTVGANSQISYTLNDGLGDGVTLAPFFGPNVLVAQDFDATLKATNKGVDVGQACSTVFCGPYSGSNVLNFGTTQVMMGATVSFVLTGMDSAGLAGHVVQTPIPEPATYLMMGLGVAGLLARRRWARR</sequence>
<dbReference type="EMBL" id="SNXS01000002">
    <property type="protein sequence ID" value="TDP73338.1"/>
    <property type="molecule type" value="Genomic_DNA"/>
</dbReference>
<dbReference type="InterPro" id="IPR013424">
    <property type="entry name" value="Ice-binding_C"/>
</dbReference>
<dbReference type="InParanoid" id="A0A4R6QT49"/>
<dbReference type="NCBIfam" id="TIGR02595">
    <property type="entry name" value="PEP_CTERM"/>
    <property type="match status" value="1"/>
</dbReference>
<name>A0A4R6QT49_9BURK</name>
<organism evidence="3 4">
    <name type="scientific">Roseateles toxinivorans</name>
    <dbReference type="NCBI Taxonomy" id="270368"/>
    <lineage>
        <taxon>Bacteria</taxon>
        <taxon>Pseudomonadati</taxon>
        <taxon>Pseudomonadota</taxon>
        <taxon>Betaproteobacteria</taxon>
        <taxon>Burkholderiales</taxon>
        <taxon>Sphaerotilaceae</taxon>
        <taxon>Roseateles</taxon>
    </lineage>
</organism>
<dbReference type="Pfam" id="PF07589">
    <property type="entry name" value="PEP-CTERM"/>
    <property type="match status" value="1"/>
</dbReference>
<dbReference type="Proteomes" id="UP000295361">
    <property type="component" value="Unassembled WGS sequence"/>
</dbReference>
<reference evidence="3 4" key="1">
    <citation type="submission" date="2019-03" db="EMBL/GenBank/DDBJ databases">
        <title>Genomic Encyclopedia of Type Strains, Phase IV (KMG-IV): sequencing the most valuable type-strain genomes for metagenomic binning, comparative biology and taxonomic classification.</title>
        <authorList>
            <person name="Goeker M."/>
        </authorList>
    </citation>
    <scope>NUCLEOTIDE SEQUENCE [LARGE SCALE GENOMIC DNA]</scope>
    <source>
        <strain evidence="3 4">DSM 16998</strain>
    </source>
</reference>
<gene>
    <name evidence="3" type="ORF">DES47_1021100</name>
</gene>
<feature type="domain" description="Ice-binding protein C-terminal" evidence="2">
    <location>
        <begin position="211"/>
        <end position="233"/>
    </location>
</feature>
<keyword evidence="4" id="KW-1185">Reference proteome</keyword>
<protein>
    <submittedName>
        <fullName evidence="3">Putative secreted protein with PEP-CTERM sorting signal</fullName>
    </submittedName>
</protein>
<evidence type="ECO:0000256" key="1">
    <source>
        <dbReference type="SAM" id="SignalP"/>
    </source>
</evidence>